<dbReference type="InterPro" id="IPR013087">
    <property type="entry name" value="Znf_C2H2_type"/>
</dbReference>
<proteinExistence type="predicted"/>
<name>A0A0K0F5H2_STRVS</name>
<sequence>MKKIVCPFCTNNLMNYEKLKAHIRIHFHELDDGKEFQFHCKGTSSNNHCTHPPFNCIRSYLHHLVFSHHCEKK</sequence>
<organism evidence="2 3">
    <name type="scientific">Strongyloides venezuelensis</name>
    <name type="common">Threadworm</name>
    <dbReference type="NCBI Taxonomy" id="75913"/>
    <lineage>
        <taxon>Eukaryota</taxon>
        <taxon>Metazoa</taxon>
        <taxon>Ecdysozoa</taxon>
        <taxon>Nematoda</taxon>
        <taxon>Chromadorea</taxon>
        <taxon>Rhabditida</taxon>
        <taxon>Tylenchina</taxon>
        <taxon>Panagrolaimomorpha</taxon>
        <taxon>Strongyloidoidea</taxon>
        <taxon>Strongyloididae</taxon>
        <taxon>Strongyloides</taxon>
    </lineage>
</organism>
<feature type="domain" description="C2H2-type" evidence="1">
    <location>
        <begin position="6"/>
        <end position="28"/>
    </location>
</feature>
<protein>
    <submittedName>
        <fullName evidence="3">C2H2-type domain-containing protein</fullName>
    </submittedName>
</protein>
<dbReference type="WBParaSite" id="SVE_0406300.1">
    <property type="protein sequence ID" value="SVE_0406300.1"/>
    <property type="gene ID" value="SVE_0406300"/>
</dbReference>
<accession>A0A0K0F5H2</accession>
<dbReference type="Proteomes" id="UP000035680">
    <property type="component" value="Unassembled WGS sequence"/>
</dbReference>
<dbReference type="PROSITE" id="PS00028">
    <property type="entry name" value="ZINC_FINGER_C2H2_1"/>
    <property type="match status" value="1"/>
</dbReference>
<evidence type="ECO:0000313" key="2">
    <source>
        <dbReference type="Proteomes" id="UP000035680"/>
    </source>
</evidence>
<evidence type="ECO:0000313" key="3">
    <source>
        <dbReference type="WBParaSite" id="SVE_0406300.1"/>
    </source>
</evidence>
<reference evidence="2" key="1">
    <citation type="submission" date="2014-07" db="EMBL/GenBank/DDBJ databases">
        <authorList>
            <person name="Martin A.A"/>
            <person name="De Silva N."/>
        </authorList>
    </citation>
    <scope>NUCLEOTIDE SEQUENCE</scope>
</reference>
<dbReference type="AlphaFoldDB" id="A0A0K0F5H2"/>
<reference evidence="3" key="2">
    <citation type="submission" date="2015-08" db="UniProtKB">
        <authorList>
            <consortium name="WormBaseParasite"/>
        </authorList>
    </citation>
    <scope>IDENTIFICATION</scope>
</reference>
<keyword evidence="2" id="KW-1185">Reference proteome</keyword>
<evidence type="ECO:0000259" key="1">
    <source>
        <dbReference type="PROSITE" id="PS00028"/>
    </source>
</evidence>